<keyword evidence="1" id="KW-0808">Transferase</keyword>
<dbReference type="EMBL" id="JAACAK010000148">
    <property type="protein sequence ID" value="NIR76766.1"/>
    <property type="molecule type" value="Genomic_DNA"/>
</dbReference>
<dbReference type="Proteomes" id="UP000702544">
    <property type="component" value="Unassembled WGS sequence"/>
</dbReference>
<dbReference type="AlphaFoldDB" id="A0AAE4ZD74"/>
<dbReference type="GO" id="GO:0032259">
    <property type="term" value="P:methylation"/>
    <property type="evidence" value="ECO:0007669"/>
    <property type="project" value="UniProtKB-KW"/>
</dbReference>
<evidence type="ECO:0000313" key="2">
    <source>
        <dbReference type="Proteomes" id="UP000702544"/>
    </source>
</evidence>
<dbReference type="InterPro" id="IPR029063">
    <property type="entry name" value="SAM-dependent_MTases_sf"/>
</dbReference>
<accession>A0AAE4ZD74</accession>
<dbReference type="Pfam" id="PF13578">
    <property type="entry name" value="Methyltransf_24"/>
    <property type="match status" value="1"/>
</dbReference>
<dbReference type="SUPFAM" id="SSF53335">
    <property type="entry name" value="S-adenosyl-L-methionine-dependent methyltransferases"/>
    <property type="match status" value="1"/>
</dbReference>
<keyword evidence="1" id="KW-0489">Methyltransferase</keyword>
<name>A0AAE4ZD74_9BACT</name>
<organism evidence="1 2">
    <name type="scientific">Candidatus Kutchimonas denitrificans</name>
    <dbReference type="NCBI Taxonomy" id="3056748"/>
    <lineage>
        <taxon>Bacteria</taxon>
        <taxon>Pseudomonadati</taxon>
        <taxon>Gemmatimonadota</taxon>
        <taxon>Gemmatimonadia</taxon>
        <taxon>Candidatus Palauibacterales</taxon>
        <taxon>Candidatus Palauibacteraceae</taxon>
        <taxon>Candidatus Kutchimonas</taxon>
    </lineage>
</organism>
<evidence type="ECO:0000313" key="1">
    <source>
        <dbReference type="EMBL" id="NIR76766.1"/>
    </source>
</evidence>
<reference evidence="1 2" key="1">
    <citation type="submission" date="2020-01" db="EMBL/GenBank/DDBJ databases">
        <title>Genomes assembled from Gulf of Kutch pelagic sediment metagenomes.</title>
        <authorList>
            <person name="Chandrashekar M."/>
            <person name="Mahajan M.S."/>
            <person name="Dave K.J."/>
            <person name="Vatsa P."/>
            <person name="Nathani N.M."/>
        </authorList>
    </citation>
    <scope>NUCLEOTIDE SEQUENCE [LARGE SCALE GENOMIC DNA]</scope>
    <source>
        <strain evidence="1">KS3-K002</strain>
    </source>
</reference>
<sequence length="173" mass="19774">MWDISEPEPAITHAELLLLHNAVLDTTAQTVVELGVETGNSTLALLMGLRYTGGYLVSYDIDPCDRAFERVDGARLGTRWLFRQRHSLSDRWDRPIDVLWIDSSHEFHETRQELRFYEPHVRTGGIIAMHDIESVPDVERAIGAYFDGGYRIERHRLRGLRANGLALIYKGEA</sequence>
<comment type="caution">
    <text evidence="1">The sequence shown here is derived from an EMBL/GenBank/DDBJ whole genome shotgun (WGS) entry which is preliminary data.</text>
</comment>
<dbReference type="Gene3D" id="3.40.50.150">
    <property type="entry name" value="Vaccinia Virus protein VP39"/>
    <property type="match status" value="1"/>
</dbReference>
<proteinExistence type="predicted"/>
<protein>
    <submittedName>
        <fullName evidence="1">Class I SAM-dependent methyltransferase</fullName>
    </submittedName>
</protein>
<gene>
    <name evidence="1" type="ORF">GWO12_16945</name>
</gene>
<dbReference type="GO" id="GO:0008168">
    <property type="term" value="F:methyltransferase activity"/>
    <property type="evidence" value="ECO:0007669"/>
    <property type="project" value="UniProtKB-KW"/>
</dbReference>